<dbReference type="InterPro" id="IPR036291">
    <property type="entry name" value="NAD(P)-bd_dom_sf"/>
</dbReference>
<reference evidence="2 3" key="1">
    <citation type="submission" date="2020-07" db="EMBL/GenBank/DDBJ databases">
        <title>Sequencing the genomes of 1000 actinobacteria strains.</title>
        <authorList>
            <person name="Klenk H.-P."/>
        </authorList>
    </citation>
    <scope>NUCLEOTIDE SEQUENCE [LARGE SCALE GENOMIC DNA]</scope>
    <source>
        <strain evidence="2 3">DSM 18248</strain>
    </source>
</reference>
<accession>A0A7Y9YFW3</accession>
<dbReference type="EMBL" id="JACBZI010000001">
    <property type="protein sequence ID" value="NYI11508.1"/>
    <property type="molecule type" value="Genomic_DNA"/>
</dbReference>
<evidence type="ECO:0000259" key="1">
    <source>
        <dbReference type="Pfam" id="PF01370"/>
    </source>
</evidence>
<name>A0A7Y9YFW3_9ACTN</name>
<dbReference type="SUPFAM" id="SSF51735">
    <property type="entry name" value="NAD(P)-binding Rossmann-fold domains"/>
    <property type="match status" value="1"/>
</dbReference>
<comment type="caution">
    <text evidence="2">The sequence shown here is derived from an EMBL/GenBank/DDBJ whole genome shotgun (WGS) entry which is preliminary data.</text>
</comment>
<keyword evidence="3" id="KW-1185">Reference proteome</keyword>
<dbReference type="Gene3D" id="3.40.50.720">
    <property type="entry name" value="NAD(P)-binding Rossmann-like Domain"/>
    <property type="match status" value="1"/>
</dbReference>
<proteinExistence type="predicted"/>
<sequence>MGYDVKPPMDPQQWDLYRYGDIRDLKSLTRAYAEFDPDFVINLAARTDLGGRSLADYSANTVGVENVCEVSNERDVPTIYASSRLVFAIDHRPAGVFDYAPSTVYGESKIVGELVVRQRASHKWCIVRPTSIWGPWFGTPYGDFFKVVARGRFLKAAGLHPVKSFGYVGNIVAQISGMLGLEPSKWDRGVYWLKDREPLDMYGWSDEVARQLGRRPAPDVPRSVLQGLATLGDLLKATQFLEPPLTTFRLNNMLTDMVYEEKELYQLLPGPDPISVADGVAETVAWLRTR</sequence>
<feature type="domain" description="NAD-dependent epimerase/dehydratase" evidence="1">
    <location>
        <begin position="19"/>
        <end position="136"/>
    </location>
</feature>
<evidence type="ECO:0000313" key="2">
    <source>
        <dbReference type="EMBL" id="NYI11508.1"/>
    </source>
</evidence>
<protein>
    <submittedName>
        <fullName evidence="2">Nucleoside-diphosphate-sugar epimerase</fullName>
    </submittedName>
</protein>
<gene>
    <name evidence="2" type="ORF">BKA05_003023</name>
</gene>
<evidence type="ECO:0000313" key="3">
    <source>
        <dbReference type="Proteomes" id="UP000537326"/>
    </source>
</evidence>
<dbReference type="InterPro" id="IPR001509">
    <property type="entry name" value="Epimerase_deHydtase"/>
</dbReference>
<dbReference type="Pfam" id="PF01370">
    <property type="entry name" value="Epimerase"/>
    <property type="match status" value="1"/>
</dbReference>
<dbReference type="AlphaFoldDB" id="A0A7Y9YFW3"/>
<dbReference type="Proteomes" id="UP000537326">
    <property type="component" value="Unassembled WGS sequence"/>
</dbReference>
<organism evidence="2 3">
    <name type="scientific">Nocardioides marinus</name>
    <dbReference type="NCBI Taxonomy" id="374514"/>
    <lineage>
        <taxon>Bacteria</taxon>
        <taxon>Bacillati</taxon>
        <taxon>Actinomycetota</taxon>
        <taxon>Actinomycetes</taxon>
        <taxon>Propionibacteriales</taxon>
        <taxon>Nocardioidaceae</taxon>
        <taxon>Nocardioides</taxon>
    </lineage>
</organism>